<organism evidence="6">
    <name type="scientific">Arabidopsis lyrata subsp. lyrata</name>
    <name type="common">Lyre-leaved rock-cress</name>
    <dbReference type="NCBI Taxonomy" id="81972"/>
    <lineage>
        <taxon>Eukaryota</taxon>
        <taxon>Viridiplantae</taxon>
        <taxon>Streptophyta</taxon>
        <taxon>Embryophyta</taxon>
        <taxon>Tracheophyta</taxon>
        <taxon>Spermatophyta</taxon>
        <taxon>Magnoliopsida</taxon>
        <taxon>eudicotyledons</taxon>
        <taxon>Gunneridae</taxon>
        <taxon>Pentapetalae</taxon>
        <taxon>rosids</taxon>
        <taxon>malvids</taxon>
        <taxon>Brassicales</taxon>
        <taxon>Brassicaceae</taxon>
        <taxon>Camelineae</taxon>
        <taxon>Arabidopsis</taxon>
    </lineage>
</organism>
<reference evidence="6" key="1">
    <citation type="journal article" date="2011" name="Nat. Genet.">
        <title>The Arabidopsis lyrata genome sequence and the basis of rapid genome size change.</title>
        <authorList>
            <person name="Hu T.T."/>
            <person name="Pattyn P."/>
            <person name="Bakker E.G."/>
            <person name="Cao J."/>
            <person name="Cheng J.-F."/>
            <person name="Clark R.M."/>
            <person name="Fahlgren N."/>
            <person name="Fawcett J.A."/>
            <person name="Grimwood J."/>
            <person name="Gundlach H."/>
            <person name="Haberer G."/>
            <person name="Hollister J.D."/>
            <person name="Ossowski S."/>
            <person name="Ottilar R.P."/>
            <person name="Salamov A.A."/>
            <person name="Schneeberger K."/>
            <person name="Spannagl M."/>
            <person name="Wang X."/>
            <person name="Yang L."/>
            <person name="Nasrallah M.E."/>
            <person name="Bergelson J."/>
            <person name="Carrington J.C."/>
            <person name="Gaut B.S."/>
            <person name="Schmutz J."/>
            <person name="Mayer K.F.X."/>
            <person name="Van de Peer Y."/>
            <person name="Grigoriev I.V."/>
            <person name="Nordborg M."/>
            <person name="Weigel D."/>
            <person name="Guo Y.-L."/>
        </authorList>
    </citation>
    <scope>NUCLEOTIDE SEQUENCE [LARGE SCALE GENOMIC DNA]</scope>
    <source>
        <strain evidence="6">cv. MN47</strain>
    </source>
</reference>
<evidence type="ECO:0000313" key="5">
    <source>
        <dbReference type="EMBL" id="EFH39034.1"/>
    </source>
</evidence>
<dbReference type="GO" id="GO:0008234">
    <property type="term" value="F:cysteine-type peptidase activity"/>
    <property type="evidence" value="ECO:0007669"/>
    <property type="project" value="InterPro"/>
</dbReference>
<name>D7MWP7_ARALL</name>
<proteinExistence type="predicted"/>
<dbReference type="HOGENOM" id="CLU_447164_0_0_1"/>
<dbReference type="Pfam" id="PF02902">
    <property type="entry name" value="Peptidase_C48"/>
    <property type="match status" value="1"/>
</dbReference>
<feature type="region of interest" description="Disordered" evidence="3">
    <location>
        <begin position="439"/>
        <end position="484"/>
    </location>
</feature>
<feature type="region of interest" description="Disordered" evidence="3">
    <location>
        <begin position="136"/>
        <end position="164"/>
    </location>
</feature>
<feature type="compositionally biased region" description="Polar residues" evidence="3">
    <location>
        <begin position="203"/>
        <end position="213"/>
    </location>
</feature>
<dbReference type="InterPro" id="IPR003653">
    <property type="entry name" value="Peptidase_C48_C"/>
</dbReference>
<dbReference type="Gramene" id="fgenesh1_pg.C_scaffold_167000002">
    <property type="protein sequence ID" value="fgenesh1_pg.C_scaffold_167000002"/>
    <property type="gene ID" value="fgenesh1_pg.C_scaffold_167000002"/>
</dbReference>
<dbReference type="AlphaFoldDB" id="D7MWP7"/>
<keyword evidence="1" id="KW-0645">Protease</keyword>
<dbReference type="EMBL" id="GL348834">
    <property type="protein sequence ID" value="EFH39034.1"/>
    <property type="molecule type" value="Genomic_DNA"/>
</dbReference>
<evidence type="ECO:0000256" key="2">
    <source>
        <dbReference type="ARBA" id="ARBA00022801"/>
    </source>
</evidence>
<sequence length="632" mass="68958">MVKVGAKIETKADLINKLKQSTMVVHGFPLAIQLFAFRSIPLLLQYLPHAEDQSTFLHQTLMHLPKCKSFHTSNILSVENDPSLLVLYPHPDGPPFCSSESEDEKVGNLERLIFAGFSFTKTFWCSGDGSLPSLYTSRKRKQRTTRSGTSDFESSEMPPQRKCSKPKFIKTAEDVNTLLKKKLKCFKASLLADFRGMMRANASTPIVQSPKGKSSSHVSKARSSEPSCVTRSGRAGQYVRVSSGPAASLTLRDGTISAPVEPSGSTPATCTAKKPEHPSCSHATVGTAETHLGSEPRSPCSTARQRQPEPPSTSPVKLRFRFSQKRTPAKAFSLLDEANHVSTARHCSTVVPEMPPSVPPVTSHLNKLSETSESSTTAGVRCLASYSSLFLYLEVPPVAPANMPQPILVDPPTEALHGFPPMDAPSAVMPTTTVDRVIPVLPSPSTLPTSRPQPRRSKRLHSSAAPQVSTPAPAPKLRLRDTSEDVKLKTSSSSVISTLAKPSPTKVTALMSQLRRYTKSEYSISGSVFPATLFFDILKPQKWVSSMMLPQLIRSVCGSIPLSWPDDAFTFTRVPELAQNTRGGDCGPLSVKFMEITMHGLQTSLANLTTAQIDNVRLRYALDIYETYVKKL</sequence>
<feature type="region of interest" description="Disordered" evidence="3">
    <location>
        <begin position="203"/>
        <end position="316"/>
    </location>
</feature>
<evidence type="ECO:0000256" key="3">
    <source>
        <dbReference type="SAM" id="MobiDB-lite"/>
    </source>
</evidence>
<protein>
    <submittedName>
        <fullName evidence="5">Predicted protein</fullName>
    </submittedName>
</protein>
<keyword evidence="2" id="KW-0378">Hydrolase</keyword>
<dbReference type="GO" id="GO:0006508">
    <property type="term" value="P:proteolysis"/>
    <property type="evidence" value="ECO:0007669"/>
    <property type="project" value="UniProtKB-KW"/>
</dbReference>
<gene>
    <name evidence="5" type="ORF">ARALYDRAFT_359384</name>
</gene>
<keyword evidence="6" id="KW-1185">Reference proteome</keyword>
<evidence type="ECO:0000313" key="6">
    <source>
        <dbReference type="Proteomes" id="UP000008694"/>
    </source>
</evidence>
<accession>D7MWP7</accession>
<feature type="domain" description="Ubiquitin-like protease family profile" evidence="4">
    <location>
        <begin position="547"/>
        <end position="631"/>
    </location>
</feature>
<evidence type="ECO:0000259" key="4">
    <source>
        <dbReference type="Pfam" id="PF02902"/>
    </source>
</evidence>
<dbReference type="Proteomes" id="UP000008694">
    <property type="component" value="Unassembled WGS sequence"/>
</dbReference>
<evidence type="ECO:0000256" key="1">
    <source>
        <dbReference type="ARBA" id="ARBA00022670"/>
    </source>
</evidence>
<feature type="compositionally biased region" description="Low complexity" evidence="3">
    <location>
        <begin position="439"/>
        <end position="452"/>
    </location>
</feature>